<dbReference type="PANTHER" id="PTHR30469">
    <property type="entry name" value="MULTIDRUG RESISTANCE PROTEIN MDTA"/>
    <property type="match status" value="1"/>
</dbReference>
<dbReference type="GO" id="GO:1990281">
    <property type="term" value="C:efflux pump complex"/>
    <property type="evidence" value="ECO:0007669"/>
    <property type="project" value="TreeGrafter"/>
</dbReference>
<evidence type="ECO:0000259" key="5">
    <source>
        <dbReference type="Pfam" id="PF25989"/>
    </source>
</evidence>
<name>A0A6N8KXE0_9SPHI</name>
<dbReference type="RefSeq" id="WP_160368131.1">
    <property type="nucleotide sequence ID" value="NZ_WSQA01000003.1"/>
</dbReference>
<dbReference type="EMBL" id="WSQA01000003">
    <property type="protein sequence ID" value="MVZ61484.1"/>
    <property type="molecule type" value="Genomic_DNA"/>
</dbReference>
<evidence type="ECO:0000259" key="4">
    <source>
        <dbReference type="Pfam" id="PF25954"/>
    </source>
</evidence>
<dbReference type="InterPro" id="IPR058637">
    <property type="entry name" value="YknX-like_C"/>
</dbReference>
<evidence type="ECO:0000256" key="1">
    <source>
        <dbReference type="ARBA" id="ARBA00009477"/>
    </source>
</evidence>
<dbReference type="SUPFAM" id="SSF111369">
    <property type="entry name" value="HlyD-like secretion proteins"/>
    <property type="match status" value="1"/>
</dbReference>
<comment type="similarity">
    <text evidence="1">Belongs to the membrane fusion protein (MFP) (TC 8.A.1) family.</text>
</comment>
<evidence type="ECO:0000313" key="6">
    <source>
        <dbReference type="EMBL" id="MVZ61484.1"/>
    </source>
</evidence>
<proteinExistence type="inferred from homology"/>
<dbReference type="Gene3D" id="2.40.420.20">
    <property type="match status" value="1"/>
</dbReference>
<dbReference type="Gene3D" id="2.40.30.170">
    <property type="match status" value="1"/>
</dbReference>
<dbReference type="InterPro" id="IPR000089">
    <property type="entry name" value="Biotin_lipoyl"/>
</dbReference>
<organism evidence="6 7">
    <name type="scientific">Sphingobacterium humi</name>
    <dbReference type="NCBI Taxonomy" id="1796905"/>
    <lineage>
        <taxon>Bacteria</taxon>
        <taxon>Pseudomonadati</taxon>
        <taxon>Bacteroidota</taxon>
        <taxon>Sphingobacteriia</taxon>
        <taxon>Sphingobacteriales</taxon>
        <taxon>Sphingobacteriaceae</taxon>
        <taxon>Sphingobacterium</taxon>
    </lineage>
</organism>
<dbReference type="InterPro" id="IPR058792">
    <property type="entry name" value="Beta-barrel_RND_2"/>
</dbReference>
<evidence type="ECO:0000256" key="2">
    <source>
        <dbReference type="SAM" id="Coils"/>
    </source>
</evidence>
<dbReference type="Pfam" id="PF00364">
    <property type="entry name" value="Biotin_lipoyl"/>
    <property type="match status" value="1"/>
</dbReference>
<dbReference type="Pfam" id="PF25989">
    <property type="entry name" value="YknX_C"/>
    <property type="match status" value="1"/>
</dbReference>
<accession>A0A6N8KXE0</accession>
<dbReference type="InterPro" id="IPR006143">
    <property type="entry name" value="RND_pump_MFP"/>
</dbReference>
<feature type="coiled-coil region" evidence="2">
    <location>
        <begin position="110"/>
        <end position="161"/>
    </location>
</feature>
<sequence length="352" mass="37361">MKRVIISIIIIAAVLAGIMFILNKNKAKVEQETAIVAQKNAAVAVRIDTAQNQQMSLAYQSNGTFMPKQEVTVAAETGGRVVRVLVDEGSRVSAGQTLAVVEGDKLNVGVANAQAAYDNAQATLQRYESALSTGGVTQQQVDQMRLQFENAKNNLKSAKLNAGDVTIKTSVGGIVNARKIEPGAYVSPGTPAFDIVNVSTLKLRVNVDEKNVATLRVGQQVEVLVSVYADKKFSGRITFIAPKSDGSLNFPVEIEIANNPNNELRAGMYGTAVFGGEGSASVLVIPRTAFVGSISDNRVFVLKNGKAIEIKVMAGRSFGDLIEVTSGLQAGDQVIISGQINLLDQSPVEVIK</sequence>
<dbReference type="Pfam" id="PF25954">
    <property type="entry name" value="Beta-barrel_RND_2"/>
    <property type="match status" value="1"/>
</dbReference>
<protein>
    <submittedName>
        <fullName evidence="6">Efflux RND transporter periplasmic adaptor subunit</fullName>
    </submittedName>
</protein>
<reference evidence="6 7" key="1">
    <citation type="submission" date="2019-12" db="EMBL/GenBank/DDBJ databases">
        <authorList>
            <person name="Dong K."/>
        </authorList>
    </citation>
    <scope>NUCLEOTIDE SEQUENCE [LARGE SCALE GENOMIC DNA]</scope>
    <source>
        <strain evidence="6 7">JCM 31225</strain>
    </source>
</reference>
<evidence type="ECO:0000259" key="3">
    <source>
        <dbReference type="Pfam" id="PF00364"/>
    </source>
</evidence>
<dbReference type="Gene3D" id="1.10.287.470">
    <property type="entry name" value="Helix hairpin bin"/>
    <property type="match status" value="1"/>
</dbReference>
<feature type="domain" description="YknX-like C-terminal permuted SH3-like" evidence="5">
    <location>
        <begin position="282"/>
        <end position="350"/>
    </location>
</feature>
<keyword evidence="2" id="KW-0175">Coiled coil</keyword>
<dbReference type="NCBIfam" id="TIGR01730">
    <property type="entry name" value="RND_mfp"/>
    <property type="match status" value="1"/>
</dbReference>
<dbReference type="PANTHER" id="PTHR30469:SF15">
    <property type="entry name" value="HLYD FAMILY OF SECRETION PROTEINS"/>
    <property type="match status" value="1"/>
</dbReference>
<feature type="domain" description="Lipoyl-binding" evidence="3">
    <location>
        <begin position="78"/>
        <end position="110"/>
    </location>
</feature>
<dbReference type="OrthoDB" id="9784685at2"/>
<dbReference type="AlphaFoldDB" id="A0A6N8KXE0"/>
<feature type="domain" description="CusB-like beta-barrel" evidence="4">
    <location>
        <begin position="203"/>
        <end position="276"/>
    </location>
</feature>
<keyword evidence="7" id="KW-1185">Reference proteome</keyword>
<dbReference type="GO" id="GO:0015562">
    <property type="term" value="F:efflux transmembrane transporter activity"/>
    <property type="evidence" value="ECO:0007669"/>
    <property type="project" value="TreeGrafter"/>
</dbReference>
<comment type="caution">
    <text evidence="6">The sequence shown here is derived from an EMBL/GenBank/DDBJ whole genome shotgun (WGS) entry which is preliminary data.</text>
</comment>
<dbReference type="Gene3D" id="2.40.50.100">
    <property type="match status" value="1"/>
</dbReference>
<evidence type="ECO:0000313" key="7">
    <source>
        <dbReference type="Proteomes" id="UP000435036"/>
    </source>
</evidence>
<dbReference type="Proteomes" id="UP000435036">
    <property type="component" value="Unassembled WGS sequence"/>
</dbReference>
<gene>
    <name evidence="6" type="ORF">GQF63_05575</name>
</gene>